<organism evidence="1 2">
    <name type="scientific">Rhodanobacter soli</name>
    <dbReference type="NCBI Taxonomy" id="590609"/>
    <lineage>
        <taxon>Bacteria</taxon>
        <taxon>Pseudomonadati</taxon>
        <taxon>Pseudomonadota</taxon>
        <taxon>Gammaproteobacteria</taxon>
        <taxon>Lysobacterales</taxon>
        <taxon>Rhodanobacteraceae</taxon>
        <taxon>Rhodanobacter</taxon>
    </lineage>
</organism>
<proteinExistence type="predicted"/>
<evidence type="ECO:0000313" key="2">
    <source>
        <dbReference type="Proteomes" id="UP001549251"/>
    </source>
</evidence>
<name>A0ABV2PZI9_9GAMM</name>
<evidence type="ECO:0000313" key="1">
    <source>
        <dbReference type="EMBL" id="MET4570155.1"/>
    </source>
</evidence>
<dbReference type="EMBL" id="JBEPSD010000002">
    <property type="protein sequence ID" value="MET4570155.1"/>
    <property type="molecule type" value="Genomic_DNA"/>
</dbReference>
<evidence type="ECO:0008006" key="3">
    <source>
        <dbReference type="Google" id="ProtNLM"/>
    </source>
</evidence>
<dbReference type="InterPro" id="IPR009858">
    <property type="entry name" value="DUF1415"/>
</dbReference>
<comment type="caution">
    <text evidence="1">The sequence shown here is derived from an EMBL/GenBank/DDBJ whole genome shotgun (WGS) entry which is preliminary data.</text>
</comment>
<protein>
    <recommendedName>
        <fullName evidence="3">Peptidase</fullName>
    </recommendedName>
</protein>
<reference evidence="1 2" key="1">
    <citation type="submission" date="2024-06" db="EMBL/GenBank/DDBJ databases">
        <title>Sorghum-associated microbial communities from plants grown in Nebraska, USA.</title>
        <authorList>
            <person name="Schachtman D."/>
        </authorList>
    </citation>
    <scope>NUCLEOTIDE SEQUENCE [LARGE SCALE GENOMIC DNA]</scope>
    <source>
        <strain evidence="1 2">1757</strain>
    </source>
</reference>
<dbReference type="Proteomes" id="UP001549251">
    <property type="component" value="Unassembled WGS sequence"/>
</dbReference>
<gene>
    <name evidence="1" type="ORF">ABIE04_002516</name>
</gene>
<accession>A0ABV2PZI9</accession>
<dbReference type="Pfam" id="PF07209">
    <property type="entry name" value="DUF1415"/>
    <property type="match status" value="1"/>
</dbReference>
<keyword evidence="2" id="KW-1185">Reference proteome</keyword>
<sequence>MHKPVRQPAAIVGCRTLGENRMNPTSADHLNADALAEDAPYLAATTRWLERAVIGLNLCPFARAPHVQGKLRLRVSHARDTDALLDDLCGELQSLNALTPDQCETGLLIHPFVLGDFLDYNDFLDVADAAVQTLGLEGEWQVASFHPRYQFADSAPDDVENFSNRSPYPTLHLLRESSIERAMETMSDTDSIYRRNIETLQRLGPAGWQALWRDGTD</sequence>